<accession>A0A0F9RGW4</accession>
<dbReference type="Gene3D" id="3.20.20.70">
    <property type="entry name" value="Aldolase class I"/>
    <property type="match status" value="1"/>
</dbReference>
<dbReference type="SUPFAM" id="SSF102114">
    <property type="entry name" value="Radical SAM enzymes"/>
    <property type="match status" value="1"/>
</dbReference>
<keyword evidence="2" id="KW-0479">Metal-binding</keyword>
<evidence type="ECO:0000313" key="6">
    <source>
        <dbReference type="EMBL" id="KKN24276.1"/>
    </source>
</evidence>
<dbReference type="EMBL" id="LAZR01002895">
    <property type="protein sequence ID" value="KKN24276.1"/>
    <property type="molecule type" value="Genomic_DNA"/>
</dbReference>
<dbReference type="InterPro" id="IPR007197">
    <property type="entry name" value="rSAM"/>
</dbReference>
<keyword evidence="4" id="KW-0411">Iron-sulfur</keyword>
<organism evidence="6">
    <name type="scientific">marine sediment metagenome</name>
    <dbReference type="NCBI Taxonomy" id="412755"/>
    <lineage>
        <taxon>unclassified sequences</taxon>
        <taxon>metagenomes</taxon>
        <taxon>ecological metagenomes</taxon>
    </lineage>
</organism>
<comment type="caution">
    <text evidence="6">The sequence shown here is derived from an EMBL/GenBank/DDBJ whole genome shotgun (WGS) entry which is preliminary data.</text>
</comment>
<dbReference type="SFLD" id="SFLDG01099">
    <property type="entry name" value="Uncharacterised_Radical_SAM_Su"/>
    <property type="match status" value="1"/>
</dbReference>
<sequence>MVFRLLRPGSFSVWENEEIFNRFSRYKGIIDGNQIARYLIAKSIECQFDINDSIENLENILKEKSREFNELIKKDIEDLENLSVVSQSYIHLAEFLANKYLESCIFCERQCKVNRIDGKNGFCLVPKESYVSSTFLHMGEESVLIPSGTIFFQGCNFACVFCQNYDISQAWKDKKNIEDVARKVTIRELATIAEKLVEKGAININYVGGDPIPNIHTIIGSLNFQQSNICQLWNSNFFLTNDALSLIIDFMDFYLPDWKYGNNNCAKKYSGIDNYFDVIARNHKRVHDEGSGEMIIRHLVMPGHIECCSKLILDNIAKELPKAAVNIMSQYRPQWKSFEYPEINRRPTSQETQEVRGYADKIGILWKPVS</sequence>
<protein>
    <recommendedName>
        <fullName evidence="5">Radical SAM core domain-containing protein</fullName>
    </recommendedName>
</protein>
<evidence type="ECO:0000256" key="4">
    <source>
        <dbReference type="ARBA" id="ARBA00023014"/>
    </source>
</evidence>
<evidence type="ECO:0000256" key="1">
    <source>
        <dbReference type="ARBA" id="ARBA00022691"/>
    </source>
</evidence>
<dbReference type="GO" id="GO:0003824">
    <property type="term" value="F:catalytic activity"/>
    <property type="evidence" value="ECO:0007669"/>
    <property type="project" value="InterPro"/>
</dbReference>
<dbReference type="GO" id="GO:0046872">
    <property type="term" value="F:metal ion binding"/>
    <property type="evidence" value="ECO:0007669"/>
    <property type="project" value="UniProtKB-KW"/>
</dbReference>
<evidence type="ECO:0000259" key="5">
    <source>
        <dbReference type="Pfam" id="PF04055"/>
    </source>
</evidence>
<proteinExistence type="predicted"/>
<evidence type="ECO:0000256" key="2">
    <source>
        <dbReference type="ARBA" id="ARBA00022723"/>
    </source>
</evidence>
<dbReference type="InterPro" id="IPR040085">
    <property type="entry name" value="MJ0674-like"/>
</dbReference>
<dbReference type="AlphaFoldDB" id="A0A0F9RGW4"/>
<dbReference type="Pfam" id="PF04055">
    <property type="entry name" value="Radical_SAM"/>
    <property type="match status" value="1"/>
</dbReference>
<dbReference type="SFLD" id="SFLDS00029">
    <property type="entry name" value="Radical_SAM"/>
    <property type="match status" value="1"/>
</dbReference>
<dbReference type="GO" id="GO:0051536">
    <property type="term" value="F:iron-sulfur cluster binding"/>
    <property type="evidence" value="ECO:0007669"/>
    <property type="project" value="UniProtKB-KW"/>
</dbReference>
<evidence type="ECO:0000256" key="3">
    <source>
        <dbReference type="ARBA" id="ARBA00023004"/>
    </source>
</evidence>
<keyword evidence="1" id="KW-0949">S-adenosyl-L-methionine</keyword>
<dbReference type="PANTHER" id="PTHR43075">
    <property type="entry name" value="FORMATE LYASE ACTIVATING ENZYME, PUTATIVE (AFU_ORTHOLOGUE AFUA_2G15630)-RELATED"/>
    <property type="match status" value="1"/>
</dbReference>
<dbReference type="InterPro" id="IPR013785">
    <property type="entry name" value="Aldolase_TIM"/>
</dbReference>
<dbReference type="InterPro" id="IPR058240">
    <property type="entry name" value="rSAM_sf"/>
</dbReference>
<gene>
    <name evidence="6" type="ORF">LCGC14_0896440</name>
</gene>
<keyword evidence="3" id="KW-0408">Iron</keyword>
<feature type="domain" description="Radical SAM core" evidence="5">
    <location>
        <begin position="150"/>
        <end position="304"/>
    </location>
</feature>
<dbReference type="PANTHER" id="PTHR43075:SF1">
    <property type="entry name" value="FORMATE LYASE ACTIVATING ENZYME, PUTATIVE (AFU_ORTHOLOGUE AFUA_2G15630)-RELATED"/>
    <property type="match status" value="1"/>
</dbReference>
<name>A0A0F9RGW4_9ZZZZ</name>
<reference evidence="6" key="1">
    <citation type="journal article" date="2015" name="Nature">
        <title>Complex archaea that bridge the gap between prokaryotes and eukaryotes.</title>
        <authorList>
            <person name="Spang A."/>
            <person name="Saw J.H."/>
            <person name="Jorgensen S.L."/>
            <person name="Zaremba-Niedzwiedzka K."/>
            <person name="Martijn J."/>
            <person name="Lind A.E."/>
            <person name="van Eijk R."/>
            <person name="Schleper C."/>
            <person name="Guy L."/>
            <person name="Ettema T.J."/>
        </authorList>
    </citation>
    <scope>NUCLEOTIDE SEQUENCE</scope>
</reference>